<dbReference type="Gene3D" id="2.60.40.10">
    <property type="entry name" value="Immunoglobulins"/>
    <property type="match status" value="1"/>
</dbReference>
<keyword evidence="6 16" id="KW-0732">Signal</keyword>
<evidence type="ECO:0000256" key="4">
    <source>
        <dbReference type="ARBA" id="ARBA00022525"/>
    </source>
</evidence>
<feature type="compositionally biased region" description="Polar residues" evidence="15">
    <location>
        <begin position="1316"/>
        <end position="1340"/>
    </location>
</feature>
<dbReference type="CDD" id="cd07475">
    <property type="entry name" value="Peptidases_S8_C5a_Peptidase"/>
    <property type="match status" value="1"/>
</dbReference>
<evidence type="ECO:0000256" key="6">
    <source>
        <dbReference type="ARBA" id="ARBA00022729"/>
    </source>
</evidence>
<feature type="chain" id="PRO_5041738055" evidence="16">
    <location>
        <begin position="33"/>
        <end position="1676"/>
    </location>
</feature>
<name>A0AA96VNM4_9STRE</name>
<dbReference type="PRINTS" id="PR00723">
    <property type="entry name" value="SUBTILISIN"/>
</dbReference>
<dbReference type="InterPro" id="IPR023828">
    <property type="entry name" value="Peptidase_S8_Ser-AS"/>
</dbReference>
<keyword evidence="9 13" id="KW-0720">Serine protease</keyword>
<evidence type="ECO:0000256" key="11">
    <source>
        <dbReference type="ARBA" id="ARBA00023088"/>
    </source>
</evidence>
<dbReference type="InterPro" id="IPR046450">
    <property type="entry name" value="PA_dom_sf"/>
</dbReference>
<dbReference type="InterPro" id="IPR015500">
    <property type="entry name" value="Peptidase_S8_subtilisin-rel"/>
</dbReference>
<evidence type="ECO:0000256" key="13">
    <source>
        <dbReference type="PROSITE-ProRule" id="PRU01240"/>
    </source>
</evidence>
<dbReference type="PANTHER" id="PTHR43399:SF4">
    <property type="entry name" value="CELL WALL-ASSOCIATED PROTEASE"/>
    <property type="match status" value="1"/>
</dbReference>
<dbReference type="PROSITE" id="PS50847">
    <property type="entry name" value="GRAM_POS_ANCHORING"/>
    <property type="match status" value="1"/>
</dbReference>
<dbReference type="GO" id="GO:0016020">
    <property type="term" value="C:membrane"/>
    <property type="evidence" value="ECO:0007669"/>
    <property type="project" value="InterPro"/>
</dbReference>
<evidence type="ECO:0000259" key="17">
    <source>
        <dbReference type="PROSITE" id="PS50847"/>
    </source>
</evidence>
<evidence type="ECO:0000256" key="15">
    <source>
        <dbReference type="SAM" id="MobiDB-lite"/>
    </source>
</evidence>
<proteinExistence type="inferred from homology"/>
<dbReference type="EMBL" id="CP118735">
    <property type="protein sequence ID" value="WNY51414.1"/>
    <property type="molecule type" value="Genomic_DNA"/>
</dbReference>
<dbReference type="RefSeq" id="WP_316716836.1">
    <property type="nucleotide sequence ID" value="NZ_CP118735.1"/>
</dbReference>
<comment type="subcellular location">
    <subcellularLocation>
        <location evidence="1">Secreted</location>
    </subcellularLocation>
</comment>
<dbReference type="PANTHER" id="PTHR43399">
    <property type="entry name" value="SUBTILISIN-RELATED"/>
    <property type="match status" value="1"/>
</dbReference>
<dbReference type="Pfam" id="PF00082">
    <property type="entry name" value="Peptidase_S8"/>
    <property type="match status" value="1"/>
</dbReference>
<evidence type="ECO:0000256" key="12">
    <source>
        <dbReference type="PIRSR" id="PIRSR615500-1"/>
    </source>
</evidence>
<dbReference type="InterPro" id="IPR000209">
    <property type="entry name" value="Peptidase_S8/S53_dom"/>
</dbReference>
<dbReference type="Pfam" id="PF18884">
    <property type="entry name" value="TSP3_bac"/>
    <property type="match status" value="6"/>
</dbReference>
<keyword evidence="3" id="KW-0134">Cell wall</keyword>
<evidence type="ECO:0000256" key="5">
    <source>
        <dbReference type="ARBA" id="ARBA00022670"/>
    </source>
</evidence>
<dbReference type="InterPro" id="IPR019931">
    <property type="entry name" value="LPXTG_anchor"/>
</dbReference>
<evidence type="ECO:0000256" key="7">
    <source>
        <dbReference type="ARBA" id="ARBA00022737"/>
    </source>
</evidence>
<dbReference type="GO" id="GO:0004252">
    <property type="term" value="F:serine-type endopeptidase activity"/>
    <property type="evidence" value="ECO:0007669"/>
    <property type="project" value="UniProtKB-UniRule"/>
</dbReference>
<dbReference type="Gene3D" id="2.60.40.1710">
    <property type="entry name" value="Subtilisin-like superfamily"/>
    <property type="match status" value="1"/>
</dbReference>
<evidence type="ECO:0000256" key="1">
    <source>
        <dbReference type="ARBA" id="ARBA00004613"/>
    </source>
</evidence>
<keyword evidence="8 13" id="KW-0378">Hydrolase</keyword>
<organism evidence="18">
    <name type="scientific">Streptococcus iners</name>
    <dbReference type="NCBI Taxonomy" id="3028084"/>
    <lineage>
        <taxon>Bacteria</taxon>
        <taxon>Bacillati</taxon>
        <taxon>Bacillota</taxon>
        <taxon>Bacilli</taxon>
        <taxon>Lactobacillales</taxon>
        <taxon>Streptococcaceae</taxon>
        <taxon>Streptococcus</taxon>
    </lineage>
</organism>
<evidence type="ECO:0000256" key="3">
    <source>
        <dbReference type="ARBA" id="ARBA00022512"/>
    </source>
</evidence>
<feature type="active site" description="Charge relay system" evidence="12 13">
    <location>
        <position position="236"/>
    </location>
</feature>
<feature type="region of interest" description="Disordered" evidence="15">
    <location>
        <begin position="1316"/>
        <end position="1342"/>
    </location>
</feature>
<dbReference type="SUPFAM" id="SSF52743">
    <property type="entry name" value="Subtilisin-like"/>
    <property type="match status" value="1"/>
</dbReference>
<dbReference type="SUPFAM" id="SSF52025">
    <property type="entry name" value="PA domain"/>
    <property type="match status" value="1"/>
</dbReference>
<evidence type="ECO:0000313" key="18">
    <source>
        <dbReference type="EMBL" id="WNY51414.1"/>
    </source>
</evidence>
<dbReference type="InterPro" id="IPR010435">
    <property type="entry name" value="C5a/SBT2-like_Fn3"/>
</dbReference>
<dbReference type="InterPro" id="IPR034216">
    <property type="entry name" value="C5a_Peptidase"/>
</dbReference>
<keyword evidence="11" id="KW-0572">Peptidoglycan-anchor</keyword>
<dbReference type="Gene3D" id="3.50.30.30">
    <property type="match status" value="1"/>
</dbReference>
<keyword evidence="7" id="KW-0677">Repeat</keyword>
<evidence type="ECO:0000256" key="8">
    <source>
        <dbReference type="ARBA" id="ARBA00022801"/>
    </source>
</evidence>
<keyword evidence="10" id="KW-0106">Calcium</keyword>
<keyword evidence="5 13" id="KW-0645">Protease</keyword>
<gene>
    <name evidence="18" type="ORF">PW252_01745</name>
</gene>
<dbReference type="KEGG" id="sins:PW252_01745"/>
<dbReference type="PROSITE" id="PS00136">
    <property type="entry name" value="SUBTILASE_ASP"/>
    <property type="match status" value="1"/>
</dbReference>
<comment type="similarity">
    <text evidence="2 13 14">Belongs to the peptidase S8 family.</text>
</comment>
<evidence type="ECO:0000256" key="9">
    <source>
        <dbReference type="ARBA" id="ARBA00022825"/>
    </source>
</evidence>
<dbReference type="Pfam" id="PF00746">
    <property type="entry name" value="Gram_pos_anchor"/>
    <property type="match status" value="1"/>
</dbReference>
<accession>A0AA96VNM4</accession>
<dbReference type="GO" id="GO:0006508">
    <property type="term" value="P:proteolysis"/>
    <property type="evidence" value="ECO:0007669"/>
    <property type="project" value="UniProtKB-KW"/>
</dbReference>
<dbReference type="CDD" id="cd02133">
    <property type="entry name" value="PA_C5a_like"/>
    <property type="match status" value="1"/>
</dbReference>
<keyword evidence="4" id="KW-0964">Secreted</keyword>
<evidence type="ECO:0000256" key="2">
    <source>
        <dbReference type="ARBA" id="ARBA00011073"/>
    </source>
</evidence>
<dbReference type="InterPro" id="IPR023827">
    <property type="entry name" value="Peptidase_S8_Asp-AS"/>
</dbReference>
<dbReference type="PROSITE" id="PS51892">
    <property type="entry name" value="SUBTILASE"/>
    <property type="match status" value="1"/>
</dbReference>
<dbReference type="InterPro" id="IPR059100">
    <property type="entry name" value="TSP3_bac"/>
</dbReference>
<feature type="active site" description="Charge relay system" evidence="12 13">
    <location>
        <position position="571"/>
    </location>
</feature>
<feature type="signal peptide" evidence="16">
    <location>
        <begin position="1"/>
        <end position="32"/>
    </location>
</feature>
<evidence type="ECO:0000256" key="10">
    <source>
        <dbReference type="ARBA" id="ARBA00022837"/>
    </source>
</evidence>
<dbReference type="Pfam" id="PF02225">
    <property type="entry name" value="PA"/>
    <property type="match status" value="1"/>
</dbReference>
<reference evidence="18" key="1">
    <citation type="submission" date="2023-02" db="EMBL/GenBank/DDBJ databases">
        <title>Streptococcus sp. Genome Sequencing and Assembly.</title>
        <authorList>
            <person name="Shore S.M."/>
            <person name="Nicholson T.L."/>
        </authorList>
    </citation>
    <scope>NUCLEOTIDE SEQUENCE</scope>
    <source>
        <strain evidence="18">29887</strain>
    </source>
</reference>
<dbReference type="InterPro" id="IPR003137">
    <property type="entry name" value="PA_domain"/>
</dbReference>
<sequence length="1676" mass="179893">MANRNLVNRLLKASSLLTLLTATTYVAVPVLANETNTLPLVTVDNSMAHSVETDLAPVADQGLDLSLTEKEEDVGETQLVSNMVEPASSVVEPVTDQVQTEDVVGAAVLVTENVEPVVTDSESTLDNSATATELSGGEEVLSEESNALINVPTVWEAGNKGEGMVIAIVDSGIDVEHDAYRLTDITKAKYQSEEELVVVKEQAGIHYGQWYSEKIVFAYNYLDTNNEVKESKEATHGGHVAGIAAGNPSQEDSIGQKIVGVAPEAQLMFMRVFSENFGSGTQPFLYIRAIEDAVKLGADVINLSLGSAAGSLIDASVALNQAIEDAKKRGVSVVIAAGNDRVWGDGQDNPWVENPDYGLVASPAAAKDSIAVASFNNTHIVKDVFTIRGMENQPAFNNGKGTYTQPSGLPDFDASQEYDYVFVGIGNPEDFQGKDLNGKVALIQRGAISFDAKIAEAKKNGAVGAVIFNNIDTGNDLSMAVTSREARSIPSIFIPKALGLELADKSGTGTYKLVFDKKKAMMDNPEGNQMSEFTSWGLTADGELKPDVTAPGGAIYSSINDGKYASMNGTSMASPHVAGAVALIKKGLMERYHGLTGQALQDRIKQVLMSTARPHFDATANAYVSPRQQGSGLIDVPAAIATDLYVLGSEGYPSISLGNVQDNFSFDVTLYNTSDKAQTVTYKTHLNTDAVENGTFSLTARELTQVEGQEITVDAHSSKTVTISLDASSYAEELAQLMPNGYYLEGFVRFLNKDDQMDLVSLPFVGFRGKFQDLAVLEKSIYDFSTEEAPFYTENDFSVTGGLAVDEKNFYTALLSGKAEFNHETGEYGVQSPFILGTFEDADGNFLLKKDENGQPILALSPNGDGNRDGIVFRGVFLRNFRNLQATVYAAEDTERKTPLWQGDSISGPKNFYAGRPTNPRAHLIETSAWEGKDKNGQDLPDGKYQYVISYLPETSGAKEQFITYTIELNRVRPAITTGVVDMEAMTFKPRAPIAYGMPIYRERVYYVIHTKDENGQPVEIENPNNIGPTGRPLKEVLTQPRRVYVQPDENGVYQLPTEDILGRPLDISSFFYAVEDQAGNVLSANLSEFAEVPSDHGVVVVQIINDQTDQEYPTAYNYIIRDAEGNQLELLKPAGPTSNIQLLPFGTYTVELHLFDKDEVRLIDGEPLIKTFTVSEENSLVGIDFRVIAVDRSPVLADFGGLVPEGTKVYLVNQSGEELELTRARYAPEVFERLVTHGDYSIRIEVPTGYGVVDAPTTYKVEEAVRNYLNLILTAKGDIENGGKSLTNDVPVLPAFDLSADTDGDGFSNQVELEQGSDYTNASSVPDVTSKGSSVTSPAPSVFDLSADTDSDGFSNQVELEQGSDYANAGSVPDVTSKGSSVTSPVLPTFDLTADTDGDGFSNQVELEQGSDYANAASVPVVTATGEPAFLELPEGHLNLNGSSVTAPALPIFDLSADTDGDGFSNQVELEQGSDYANAGSVPVVTATGEPAYLELPEGHLELTGSSVTAPVLPTFDLTADTDGDGFSNQVELEQGSDYANAGSVPVVTATGEPAYLELPEGHLELTGSSVTTPALLTFDLTADTDGDGFSNQVELKQGSDYADAASRPEKNLTLPEVIKPVPVPSVAGEQGSVKQISSTKTLPATGVVENMSFYLVASLTSLSAFLLFKKREEA</sequence>
<dbReference type="InterPro" id="IPR036852">
    <property type="entry name" value="Peptidase_S8/S53_dom_sf"/>
</dbReference>
<protein>
    <submittedName>
        <fullName evidence="18">S8 family serine peptidase</fullName>
    </submittedName>
</protein>
<dbReference type="Pfam" id="PF06280">
    <property type="entry name" value="fn3_5"/>
    <property type="match status" value="1"/>
</dbReference>
<feature type="active site" description="Charge relay system" evidence="12 13">
    <location>
        <position position="170"/>
    </location>
</feature>
<feature type="domain" description="Gram-positive cocci surface proteins LPxTG" evidence="17">
    <location>
        <begin position="1644"/>
        <end position="1676"/>
    </location>
</feature>
<evidence type="ECO:0000256" key="16">
    <source>
        <dbReference type="SAM" id="SignalP"/>
    </source>
</evidence>
<dbReference type="Gene3D" id="3.40.50.200">
    <property type="entry name" value="Peptidase S8/S53 domain"/>
    <property type="match status" value="1"/>
</dbReference>
<evidence type="ECO:0000256" key="14">
    <source>
        <dbReference type="RuleBase" id="RU003355"/>
    </source>
</evidence>
<dbReference type="PROSITE" id="PS00138">
    <property type="entry name" value="SUBTILASE_SER"/>
    <property type="match status" value="1"/>
</dbReference>
<dbReference type="InterPro" id="IPR051048">
    <property type="entry name" value="Peptidase_S8/S53_subtilisin"/>
</dbReference>
<dbReference type="InterPro" id="IPR013783">
    <property type="entry name" value="Ig-like_fold"/>
</dbReference>